<feature type="region of interest" description="Disordered" evidence="1">
    <location>
        <begin position="71"/>
        <end position="131"/>
    </location>
</feature>
<comment type="caution">
    <text evidence="2">The sequence shown here is derived from an EMBL/GenBank/DDBJ whole genome shotgun (WGS) entry which is preliminary data.</text>
</comment>
<proteinExistence type="predicted"/>
<organism evidence="2 3">
    <name type="scientific">Araneus ventricosus</name>
    <name type="common">Orbweaver spider</name>
    <name type="synonym">Epeira ventricosa</name>
    <dbReference type="NCBI Taxonomy" id="182803"/>
    <lineage>
        <taxon>Eukaryota</taxon>
        <taxon>Metazoa</taxon>
        <taxon>Ecdysozoa</taxon>
        <taxon>Arthropoda</taxon>
        <taxon>Chelicerata</taxon>
        <taxon>Arachnida</taxon>
        <taxon>Araneae</taxon>
        <taxon>Araneomorphae</taxon>
        <taxon>Entelegynae</taxon>
        <taxon>Araneoidea</taxon>
        <taxon>Araneidae</taxon>
        <taxon>Araneus</taxon>
    </lineage>
</organism>
<protein>
    <submittedName>
        <fullName evidence="2">Uncharacterized protein</fullName>
    </submittedName>
</protein>
<name>A0A4Y2DME6_ARAVE</name>
<reference evidence="2 3" key="1">
    <citation type="journal article" date="2019" name="Sci. Rep.">
        <title>Orb-weaving spider Araneus ventricosus genome elucidates the spidroin gene catalogue.</title>
        <authorList>
            <person name="Kono N."/>
            <person name="Nakamura H."/>
            <person name="Ohtoshi R."/>
            <person name="Moran D.A.P."/>
            <person name="Shinohara A."/>
            <person name="Yoshida Y."/>
            <person name="Fujiwara M."/>
            <person name="Mori M."/>
            <person name="Tomita M."/>
            <person name="Arakawa K."/>
        </authorList>
    </citation>
    <scope>NUCLEOTIDE SEQUENCE [LARGE SCALE GENOMIC DNA]</scope>
</reference>
<dbReference type="Proteomes" id="UP000499080">
    <property type="component" value="Unassembled WGS sequence"/>
</dbReference>
<dbReference type="EMBL" id="BGPR01000384">
    <property type="protein sequence ID" value="GBM17186.1"/>
    <property type="molecule type" value="Genomic_DNA"/>
</dbReference>
<evidence type="ECO:0000256" key="1">
    <source>
        <dbReference type="SAM" id="MobiDB-lite"/>
    </source>
</evidence>
<sequence>MCLHVRSKGAARRSCIKPILEKKLNSADRAHLTKKSAPESPGEQAVLGCFGTHLHLKDGFLYRSEHLHNIKNPIDSNQPIQTDEKSHWPRTNAGEISPMYVSSHFPHRSGWRRKTSRRHVAVTGTDDLPKR</sequence>
<dbReference type="AlphaFoldDB" id="A0A4Y2DME6"/>
<evidence type="ECO:0000313" key="2">
    <source>
        <dbReference type="EMBL" id="GBM17186.1"/>
    </source>
</evidence>
<keyword evidence="3" id="KW-1185">Reference proteome</keyword>
<feature type="compositionally biased region" description="Basic residues" evidence="1">
    <location>
        <begin position="105"/>
        <end position="120"/>
    </location>
</feature>
<accession>A0A4Y2DME6</accession>
<evidence type="ECO:0000313" key="3">
    <source>
        <dbReference type="Proteomes" id="UP000499080"/>
    </source>
</evidence>
<gene>
    <name evidence="2" type="ORF">AVEN_47590_1</name>
</gene>